<feature type="transmembrane region" description="Helical" evidence="1">
    <location>
        <begin position="84"/>
        <end position="111"/>
    </location>
</feature>
<reference evidence="3" key="1">
    <citation type="submission" date="2016-03" db="EMBL/GenBank/DDBJ databases">
        <authorList>
            <person name="Ma C."/>
            <person name="Zhou S."/>
            <person name="Yang G."/>
        </authorList>
    </citation>
    <scope>NUCLEOTIDE SEQUENCE [LARGE SCALE GENOMIC DNA]</scope>
    <source>
        <strain evidence="3">SgZ-1</strain>
    </source>
</reference>
<proteinExistence type="predicted"/>
<sequence length="423" mass="43804">MSSANPGLAYEDTPPLSAPLRFFLTAPVFGIAAGVVLALGDGVLASRWTPGALALVHLIAAGFMLQVMLGALQQILPVVAGARFPAPLGVASATHALATLGAAGLATGLGFGQPGAIVSGGLLLVSGIAIFLGAGLLALIGAPSVVGTTRAPRDLRLALTGLAITATLGLVLALALGRGLALPVSLNTVVDLHAAWGWLGWGGVLLAATSWVVVPMFQITPGYPQRFSMMWAPAVLGGLMLWSLARVTDAGMTAIALGLLLLGVVAGFAALTLHLQSRTRRSAPDAPFRSFRGAMVALILGLVALAISAVHDADHWSVLAGVLILHGGFGGAISAMLYKIVPFLTWLHLTQSGVKAPNMKKLLPDPPVRQQLRLHLVVLVVLVAGIFEPLLARLAGLLMAAEFTWLLLNLLRVIRAWQRARRA</sequence>
<protein>
    <submittedName>
        <fullName evidence="2">Uncharacterized protein</fullName>
    </submittedName>
</protein>
<feature type="transmembrane region" description="Helical" evidence="1">
    <location>
        <begin position="52"/>
        <end position="72"/>
    </location>
</feature>
<accession>A0A140IDY1</accession>
<feature type="transmembrane region" description="Helical" evidence="1">
    <location>
        <begin position="117"/>
        <end position="145"/>
    </location>
</feature>
<gene>
    <name evidence="2" type="ORF">AC731_002775</name>
</gene>
<feature type="transmembrane region" description="Helical" evidence="1">
    <location>
        <begin position="20"/>
        <end position="40"/>
    </location>
</feature>
<feature type="transmembrane region" description="Helical" evidence="1">
    <location>
        <begin position="229"/>
        <end position="245"/>
    </location>
</feature>
<dbReference type="KEGG" id="thu:AC731_002775"/>
<feature type="transmembrane region" description="Helical" evidence="1">
    <location>
        <begin position="316"/>
        <end position="338"/>
    </location>
</feature>
<evidence type="ECO:0000256" key="1">
    <source>
        <dbReference type="SAM" id="Phobius"/>
    </source>
</evidence>
<keyword evidence="1" id="KW-0472">Membrane</keyword>
<dbReference type="AlphaFoldDB" id="A0A140IDY1"/>
<keyword evidence="1" id="KW-0812">Transmembrane</keyword>
<feature type="transmembrane region" description="Helical" evidence="1">
    <location>
        <begin position="251"/>
        <end position="273"/>
    </location>
</feature>
<dbReference type="Proteomes" id="UP000036902">
    <property type="component" value="Chromosome"/>
</dbReference>
<dbReference type="RefSeq" id="WP_048709099.1">
    <property type="nucleotide sequence ID" value="NZ_CP014646.1"/>
</dbReference>
<feature type="transmembrane region" description="Helical" evidence="1">
    <location>
        <begin position="397"/>
        <end position="414"/>
    </location>
</feature>
<feature type="transmembrane region" description="Helical" evidence="1">
    <location>
        <begin position="293"/>
        <end position="310"/>
    </location>
</feature>
<feature type="transmembrane region" description="Helical" evidence="1">
    <location>
        <begin position="157"/>
        <end position="176"/>
    </location>
</feature>
<evidence type="ECO:0000313" key="2">
    <source>
        <dbReference type="EMBL" id="AMO35956.1"/>
    </source>
</evidence>
<evidence type="ECO:0000313" key="3">
    <source>
        <dbReference type="Proteomes" id="UP000036902"/>
    </source>
</evidence>
<dbReference type="EMBL" id="CP014646">
    <property type="protein sequence ID" value="AMO35956.1"/>
    <property type="molecule type" value="Genomic_DNA"/>
</dbReference>
<keyword evidence="1" id="KW-1133">Transmembrane helix</keyword>
<feature type="transmembrane region" description="Helical" evidence="1">
    <location>
        <begin position="196"/>
        <end position="217"/>
    </location>
</feature>
<organism evidence="2 3">
    <name type="scientific">Thauera humireducens</name>
    <dbReference type="NCBI Taxonomy" id="1134435"/>
    <lineage>
        <taxon>Bacteria</taxon>
        <taxon>Pseudomonadati</taxon>
        <taxon>Pseudomonadota</taxon>
        <taxon>Betaproteobacteria</taxon>
        <taxon>Rhodocyclales</taxon>
        <taxon>Zoogloeaceae</taxon>
        <taxon>Thauera</taxon>
    </lineage>
</organism>
<name>A0A140IDY1_9RHOO</name>
<keyword evidence="3" id="KW-1185">Reference proteome</keyword>
<dbReference type="STRING" id="1134435.AC731_002775"/>